<evidence type="ECO:0000313" key="6">
    <source>
        <dbReference type="Proteomes" id="UP000184474"/>
    </source>
</evidence>
<evidence type="ECO:0000256" key="3">
    <source>
        <dbReference type="ARBA" id="ARBA00022840"/>
    </source>
</evidence>
<name>A0A1M6VNB1_REIAG</name>
<dbReference type="PROSITE" id="PS50893">
    <property type="entry name" value="ABC_TRANSPORTER_2"/>
    <property type="match status" value="1"/>
</dbReference>
<evidence type="ECO:0000313" key="5">
    <source>
        <dbReference type="EMBL" id="SHK82990.1"/>
    </source>
</evidence>
<dbReference type="Proteomes" id="UP000184474">
    <property type="component" value="Unassembled WGS sequence"/>
</dbReference>
<sequence>MSKTKHWNILVPNGAGKEELIKKLSSQSVILPDVNGKETVLYSAIALAKYIREEEVHDIYEVTNDRGQTLKSMSSGERKRALLAHILKSKPKAIVLDNPLDSLDIAGREALMVQIEVQSDTVSMINVVSRRRDFLTFADESLCYENGQLIPLVANTEGSVEVNFDQEIPAPISPVILNEEVLIYMKDVKVSYGDRCILQHISWEIKRGEFWQLKGPNGAGKTTLLTMITGDNPKAFGQDIRLFGYQKGSGESVWDIKRNIGYYTSTMTYEFWRNQSIEYMIISGYYDSVGLYDRPTELQRKRTEAWLDLIGLKEKKDKPFVDLPIGWRRLVLIVRAMVKHPPLLILDEPTSDLDDANTGLMTALINKIAKESNTAILYVSHQDEPGLTPDKVYHLLPSETGSVGSEEA</sequence>
<evidence type="ECO:0000256" key="2">
    <source>
        <dbReference type="ARBA" id="ARBA00022741"/>
    </source>
</evidence>
<feature type="domain" description="ABC transporter" evidence="4">
    <location>
        <begin position="183"/>
        <end position="408"/>
    </location>
</feature>
<dbReference type="PANTHER" id="PTHR43553">
    <property type="entry name" value="HEAVY METAL TRANSPORTER"/>
    <property type="match status" value="1"/>
</dbReference>
<evidence type="ECO:0000259" key="4">
    <source>
        <dbReference type="PROSITE" id="PS50893"/>
    </source>
</evidence>
<dbReference type="InterPro" id="IPR003439">
    <property type="entry name" value="ABC_transporter-like_ATP-bd"/>
</dbReference>
<proteinExistence type="predicted"/>
<dbReference type="SMART" id="SM00382">
    <property type="entry name" value="AAA"/>
    <property type="match status" value="2"/>
</dbReference>
<dbReference type="STRING" id="156994.SAMN04488028_109122"/>
<keyword evidence="3 5" id="KW-0067">ATP-binding</keyword>
<keyword evidence="6" id="KW-1185">Reference proteome</keyword>
<organism evidence="5 6">
    <name type="scientific">Reichenbachiella agariperforans</name>
    <dbReference type="NCBI Taxonomy" id="156994"/>
    <lineage>
        <taxon>Bacteria</taxon>
        <taxon>Pseudomonadati</taxon>
        <taxon>Bacteroidota</taxon>
        <taxon>Cytophagia</taxon>
        <taxon>Cytophagales</taxon>
        <taxon>Reichenbachiellaceae</taxon>
        <taxon>Reichenbachiella</taxon>
    </lineage>
</organism>
<dbReference type="InterPro" id="IPR003593">
    <property type="entry name" value="AAA+_ATPase"/>
</dbReference>
<evidence type="ECO:0000256" key="1">
    <source>
        <dbReference type="ARBA" id="ARBA00022448"/>
    </source>
</evidence>
<dbReference type="GO" id="GO:0016887">
    <property type="term" value="F:ATP hydrolysis activity"/>
    <property type="evidence" value="ECO:0007669"/>
    <property type="project" value="InterPro"/>
</dbReference>
<keyword evidence="1" id="KW-0813">Transport</keyword>
<reference evidence="6" key="1">
    <citation type="submission" date="2016-11" db="EMBL/GenBank/DDBJ databases">
        <authorList>
            <person name="Varghese N."/>
            <person name="Submissions S."/>
        </authorList>
    </citation>
    <scope>NUCLEOTIDE SEQUENCE [LARGE SCALE GENOMIC DNA]</scope>
    <source>
        <strain evidence="6">DSM 26134</strain>
    </source>
</reference>
<dbReference type="PANTHER" id="PTHR43553:SF3">
    <property type="entry name" value="ABC TRANSPORTER ATP-BINDING PROTEIN MODF"/>
    <property type="match status" value="1"/>
</dbReference>
<dbReference type="SUPFAM" id="SSF52540">
    <property type="entry name" value="P-loop containing nucleoside triphosphate hydrolases"/>
    <property type="match status" value="2"/>
</dbReference>
<protein>
    <submittedName>
        <fullName evidence="5">Molybdate transport system ATP-binding protein</fullName>
    </submittedName>
</protein>
<dbReference type="GO" id="GO:0043190">
    <property type="term" value="C:ATP-binding cassette (ABC) transporter complex"/>
    <property type="evidence" value="ECO:0007669"/>
    <property type="project" value="TreeGrafter"/>
</dbReference>
<dbReference type="Gene3D" id="3.40.50.300">
    <property type="entry name" value="P-loop containing nucleotide triphosphate hydrolases"/>
    <property type="match status" value="2"/>
</dbReference>
<dbReference type="Pfam" id="PF00005">
    <property type="entry name" value="ABC_tran"/>
    <property type="match status" value="1"/>
</dbReference>
<dbReference type="GO" id="GO:0005524">
    <property type="term" value="F:ATP binding"/>
    <property type="evidence" value="ECO:0007669"/>
    <property type="project" value="UniProtKB-KW"/>
</dbReference>
<dbReference type="AlphaFoldDB" id="A0A1M6VNB1"/>
<keyword evidence="2" id="KW-0547">Nucleotide-binding</keyword>
<accession>A0A1M6VNB1</accession>
<dbReference type="EMBL" id="FRAA01000009">
    <property type="protein sequence ID" value="SHK82990.1"/>
    <property type="molecule type" value="Genomic_DNA"/>
</dbReference>
<dbReference type="RefSeq" id="WP_073124976.1">
    <property type="nucleotide sequence ID" value="NZ_FRAA01000009.1"/>
</dbReference>
<dbReference type="InterPro" id="IPR050095">
    <property type="entry name" value="ECF_ABC_transporter_ATP-bd"/>
</dbReference>
<dbReference type="GO" id="GO:0042626">
    <property type="term" value="F:ATPase-coupled transmembrane transporter activity"/>
    <property type="evidence" value="ECO:0007669"/>
    <property type="project" value="TreeGrafter"/>
</dbReference>
<dbReference type="InterPro" id="IPR027417">
    <property type="entry name" value="P-loop_NTPase"/>
</dbReference>
<gene>
    <name evidence="5" type="ORF">SAMN04488028_109122</name>
</gene>